<evidence type="ECO:0000313" key="1">
    <source>
        <dbReference type="EMBL" id="MBB6716281.1"/>
    </source>
</evidence>
<proteinExistence type="predicted"/>
<dbReference type="Proteomes" id="UP000585258">
    <property type="component" value="Unassembled WGS sequence"/>
</dbReference>
<accession>A0A7X0VU99</accession>
<protein>
    <submittedName>
        <fullName evidence="1">Uncharacterized protein</fullName>
    </submittedName>
</protein>
<evidence type="ECO:0000313" key="2">
    <source>
        <dbReference type="Proteomes" id="UP000585258"/>
    </source>
</evidence>
<comment type="caution">
    <text evidence="1">The sequence shown here is derived from an EMBL/GenBank/DDBJ whole genome shotgun (WGS) entry which is preliminary data.</text>
</comment>
<name>A0A7X0VU99_9CLOT</name>
<dbReference type="EMBL" id="JACKWY010000012">
    <property type="protein sequence ID" value="MBB6716281.1"/>
    <property type="molecule type" value="Genomic_DNA"/>
</dbReference>
<gene>
    <name evidence="1" type="ORF">H7E68_16375</name>
</gene>
<dbReference type="RefSeq" id="WP_185165340.1">
    <property type="nucleotide sequence ID" value="NZ_JACKWY010000012.1"/>
</dbReference>
<reference evidence="1 2" key="1">
    <citation type="submission" date="2020-08" db="EMBL/GenBank/DDBJ databases">
        <title>Clostridia isolated from Swiss meat.</title>
        <authorList>
            <person name="Wambui J."/>
            <person name="Stevens M.J.A."/>
            <person name="Stephan R."/>
        </authorList>
    </citation>
    <scope>NUCLEOTIDE SEQUENCE [LARGE SCALE GENOMIC DNA]</scope>
    <source>
        <strain evidence="1 2">CM001</strain>
    </source>
</reference>
<organism evidence="1 2">
    <name type="scientific">Clostridium gasigenes</name>
    <dbReference type="NCBI Taxonomy" id="94869"/>
    <lineage>
        <taxon>Bacteria</taxon>
        <taxon>Bacillati</taxon>
        <taxon>Bacillota</taxon>
        <taxon>Clostridia</taxon>
        <taxon>Eubacteriales</taxon>
        <taxon>Clostridiaceae</taxon>
        <taxon>Clostridium</taxon>
    </lineage>
</organism>
<sequence length="118" mass="13890">MSKKLSIEEQGLSESAVNSFKQMIRPDFRFKTKVEVFEKDGNEIIYSGLINVHQIDEYGWFEIIIEWEDSHVTYNGYRRMGLYGGYSTNFIKMEFIESTKKLKIYPNDSDLIILIDSK</sequence>
<dbReference type="AlphaFoldDB" id="A0A7X0VU99"/>